<dbReference type="InterPro" id="IPR003779">
    <property type="entry name" value="CMD-like"/>
</dbReference>
<accession>A0ABU6F8B2</accession>
<feature type="domain" description="Carboxymuconolactone decarboxylase-like" evidence="1">
    <location>
        <begin position="43"/>
        <end position="123"/>
    </location>
</feature>
<dbReference type="EMBL" id="JAOZYC010000130">
    <property type="protein sequence ID" value="MEB8340267.1"/>
    <property type="molecule type" value="Genomic_DNA"/>
</dbReference>
<keyword evidence="3" id="KW-1185">Reference proteome</keyword>
<evidence type="ECO:0000313" key="2">
    <source>
        <dbReference type="EMBL" id="MEB8340267.1"/>
    </source>
</evidence>
<comment type="caution">
    <text evidence="2">The sequence shown here is derived from an EMBL/GenBank/DDBJ whole genome shotgun (WGS) entry which is preliminary data.</text>
</comment>
<organism evidence="2 3">
    <name type="scientific">Streptomyces endophyticus</name>
    <dbReference type="NCBI Taxonomy" id="714166"/>
    <lineage>
        <taxon>Bacteria</taxon>
        <taxon>Bacillati</taxon>
        <taxon>Actinomycetota</taxon>
        <taxon>Actinomycetes</taxon>
        <taxon>Kitasatosporales</taxon>
        <taxon>Streptomycetaceae</taxon>
        <taxon>Streptomyces</taxon>
    </lineage>
</organism>
<dbReference type="InterPro" id="IPR029032">
    <property type="entry name" value="AhpD-like"/>
</dbReference>
<dbReference type="RefSeq" id="WP_326019057.1">
    <property type="nucleotide sequence ID" value="NZ_JAOZYC010000130.1"/>
</dbReference>
<dbReference type="PANTHER" id="PTHR34846">
    <property type="entry name" value="4-CARBOXYMUCONOLACTONE DECARBOXYLASE FAMILY PROTEIN (AFU_ORTHOLOGUE AFUA_6G11590)"/>
    <property type="match status" value="1"/>
</dbReference>
<gene>
    <name evidence="2" type="ORF">OKJ99_22490</name>
</gene>
<dbReference type="Gene3D" id="1.20.1290.10">
    <property type="entry name" value="AhpD-like"/>
    <property type="match status" value="1"/>
</dbReference>
<dbReference type="SUPFAM" id="SSF69118">
    <property type="entry name" value="AhpD-like"/>
    <property type="match status" value="1"/>
</dbReference>
<proteinExistence type="predicted"/>
<dbReference type="Proteomes" id="UP001354931">
    <property type="component" value="Unassembled WGS sequence"/>
</dbReference>
<protein>
    <submittedName>
        <fullName evidence="2">Carboxymuconolactone decarboxylase family protein</fullName>
    </submittedName>
</protein>
<reference evidence="2 3" key="1">
    <citation type="submission" date="2022-10" db="EMBL/GenBank/DDBJ databases">
        <authorList>
            <person name="Xie J."/>
            <person name="Shen N."/>
        </authorList>
    </citation>
    <scope>NUCLEOTIDE SEQUENCE [LARGE SCALE GENOMIC DNA]</scope>
    <source>
        <strain evidence="2 3">YIM65594</strain>
    </source>
</reference>
<evidence type="ECO:0000259" key="1">
    <source>
        <dbReference type="Pfam" id="PF02627"/>
    </source>
</evidence>
<dbReference type="Pfam" id="PF02627">
    <property type="entry name" value="CMD"/>
    <property type="match status" value="1"/>
</dbReference>
<name>A0ABU6F8B2_9ACTN</name>
<evidence type="ECO:0000313" key="3">
    <source>
        <dbReference type="Proteomes" id="UP001354931"/>
    </source>
</evidence>
<dbReference type="PANTHER" id="PTHR34846:SF5">
    <property type="entry name" value="CARBOXYMUCONOLACTONE DECARBOXYLASE-LIKE DOMAIN-CONTAINING PROTEIN"/>
    <property type="match status" value="1"/>
</dbReference>
<sequence length="187" mass="20712">MPLKSKQPRIEPLSPPYDEEAGEALELLGHSPIQLFRVWARRPELARSIAGWGSYYLSRRSALTLRQRELVIDRTTALCGADYEWAVHIASFARKAELDAAQLTSLANGGPADGCWDTTDRAVLEAVDELHTTFDLSDDAWTDLVTATDEDAALDLVLICGWYHAISFAVRALRLPLEPDTEPIAAH</sequence>